<dbReference type="GeneID" id="93476225"/>
<gene>
    <name evidence="2" type="ORF">V6668_12130</name>
</gene>
<reference evidence="2 3" key="1">
    <citation type="submission" date="2024-02" db="EMBL/GenBank/DDBJ databases">
        <title>Complete sequences of two Paenibacillus sp. strains and one Lysinibacillus strain isolated from the environment on STAA medium highlight biotechnological potential.</title>
        <authorList>
            <person name="Attere S.A."/>
            <person name="Piche L.C."/>
            <person name="Intertaglia L."/>
            <person name="Lami R."/>
            <person name="Charette S.J."/>
            <person name="Vincent A.T."/>
        </authorList>
    </citation>
    <scope>NUCLEOTIDE SEQUENCE [LARGE SCALE GENOMIC DNA]</scope>
    <source>
        <strain evidence="2 3">Y5S-7</strain>
    </source>
</reference>
<evidence type="ECO:0000313" key="3">
    <source>
        <dbReference type="Proteomes" id="UP001364764"/>
    </source>
</evidence>
<dbReference type="RefSeq" id="WP_338708526.1">
    <property type="nucleotide sequence ID" value="NZ_CP145892.1"/>
</dbReference>
<name>A0ABD8AZQ9_PAEAM</name>
<feature type="transmembrane region" description="Helical" evidence="1">
    <location>
        <begin position="114"/>
        <end position="131"/>
    </location>
</feature>
<feature type="transmembrane region" description="Helical" evidence="1">
    <location>
        <begin position="138"/>
        <end position="159"/>
    </location>
</feature>
<keyword evidence="1" id="KW-1133">Transmembrane helix</keyword>
<sequence>MQTKEYFLLCEREDQMNYHFGFSWKGLIIFLLPMIPNIFYFLIPSSDISGNHANSHLILDVLEHGSQAIFFFLLIFVVRKQASEVRCPYIIGMAIMLIFYYGLWILYFTGNANSIIFLGMAVLPVVYFILAEIWLQNYLAIIPTVLFGIVHVINTYLSIAN</sequence>
<evidence type="ECO:0000313" key="2">
    <source>
        <dbReference type="EMBL" id="WWP22883.1"/>
    </source>
</evidence>
<feature type="transmembrane region" description="Helical" evidence="1">
    <location>
        <begin position="21"/>
        <end position="43"/>
    </location>
</feature>
<protein>
    <submittedName>
        <fullName evidence="2">Uncharacterized protein</fullName>
    </submittedName>
</protein>
<proteinExistence type="predicted"/>
<keyword evidence="1" id="KW-0812">Transmembrane</keyword>
<feature type="transmembrane region" description="Helical" evidence="1">
    <location>
        <begin position="89"/>
        <end position="108"/>
    </location>
</feature>
<feature type="transmembrane region" description="Helical" evidence="1">
    <location>
        <begin position="55"/>
        <end position="77"/>
    </location>
</feature>
<evidence type="ECO:0000256" key="1">
    <source>
        <dbReference type="SAM" id="Phobius"/>
    </source>
</evidence>
<keyword evidence="1" id="KW-0472">Membrane</keyword>
<dbReference type="EMBL" id="CP145892">
    <property type="protein sequence ID" value="WWP22883.1"/>
    <property type="molecule type" value="Genomic_DNA"/>
</dbReference>
<dbReference type="Proteomes" id="UP001364764">
    <property type="component" value="Chromosome"/>
</dbReference>
<organism evidence="2 3">
    <name type="scientific">Paenibacillus amylolyticus</name>
    <dbReference type="NCBI Taxonomy" id="1451"/>
    <lineage>
        <taxon>Bacteria</taxon>
        <taxon>Bacillati</taxon>
        <taxon>Bacillota</taxon>
        <taxon>Bacilli</taxon>
        <taxon>Bacillales</taxon>
        <taxon>Paenibacillaceae</taxon>
        <taxon>Paenibacillus</taxon>
    </lineage>
</organism>
<dbReference type="AlphaFoldDB" id="A0ABD8AZQ9"/>
<accession>A0ABD8AZQ9</accession>